<accession>A0A511J572</accession>
<gene>
    <name evidence="1" type="ORF">EVI01_24850</name>
</gene>
<dbReference type="InterPro" id="IPR012650">
    <property type="entry name" value="CHP02328"/>
</dbReference>
<evidence type="ECO:0008006" key="3">
    <source>
        <dbReference type="Google" id="ProtNLM"/>
    </source>
</evidence>
<evidence type="ECO:0000313" key="2">
    <source>
        <dbReference type="Proteomes" id="UP000321830"/>
    </source>
</evidence>
<comment type="caution">
    <text evidence="1">The sequence shown here is derived from an EMBL/GenBank/DDBJ whole genome shotgun (WGS) entry which is preliminary data.</text>
</comment>
<dbReference type="RefSeq" id="WP_010751930.1">
    <property type="nucleotide sequence ID" value="NZ_BJWF01000051.1"/>
</dbReference>
<name>A0A511J572_9ENTE</name>
<sequence>MRLWHEELLSLLPRQQLLGQHRECCALRGNGWGKKHATVDYVFRYSPYKLYQYHCLVLNEMHRRGYRPAEEWYVPEYRGIHCAAYSPLQPITLTTPIYPEHDESYLMTCLTNLKQKGIDLNYARSDKT</sequence>
<dbReference type="EMBL" id="BJWF01000051">
    <property type="protein sequence ID" value="GEL93148.1"/>
    <property type="molecule type" value="Genomic_DNA"/>
</dbReference>
<dbReference type="Proteomes" id="UP000321830">
    <property type="component" value="Unassembled WGS sequence"/>
</dbReference>
<evidence type="ECO:0000313" key="1">
    <source>
        <dbReference type="EMBL" id="GEL93148.1"/>
    </source>
</evidence>
<dbReference type="InterPro" id="IPR004260">
    <property type="entry name" value="Pyr-dimer_DNA_glycosylase"/>
</dbReference>
<dbReference type="Pfam" id="PF03013">
    <property type="entry name" value="Pyr_excise"/>
    <property type="match status" value="1"/>
</dbReference>
<protein>
    <recommendedName>
        <fullName evidence="3">Pyrimidine dimer DNA glycosylase</fullName>
    </recommendedName>
</protein>
<dbReference type="NCBIfam" id="TIGR02328">
    <property type="entry name" value="TIGR02328 family protein"/>
    <property type="match status" value="1"/>
</dbReference>
<proteinExistence type="predicted"/>
<reference evidence="1 2" key="1">
    <citation type="submission" date="2019-07" db="EMBL/GenBank/DDBJ databases">
        <title>Whole genome shotgun sequence of Enterococcus villorum NBRC 100699.</title>
        <authorList>
            <person name="Hosoyama A."/>
            <person name="Uohara A."/>
            <person name="Ohji S."/>
            <person name="Ichikawa N."/>
        </authorList>
    </citation>
    <scope>NUCLEOTIDE SEQUENCE [LARGE SCALE GENOMIC DNA]</scope>
    <source>
        <strain evidence="1 2">NBRC 100699</strain>
    </source>
</reference>
<organism evidence="1 2">
    <name type="scientific">Enterococcus villorum</name>
    <dbReference type="NCBI Taxonomy" id="112904"/>
    <lineage>
        <taxon>Bacteria</taxon>
        <taxon>Bacillati</taxon>
        <taxon>Bacillota</taxon>
        <taxon>Bacilli</taxon>
        <taxon>Lactobacillales</taxon>
        <taxon>Enterococcaceae</taxon>
        <taxon>Enterococcus</taxon>
    </lineage>
</organism>
<dbReference type="AlphaFoldDB" id="A0A511J572"/>